<dbReference type="PANTHER" id="PTHR34606">
    <property type="entry name" value="BON DOMAIN-CONTAINING PROTEIN"/>
    <property type="match status" value="1"/>
</dbReference>
<dbReference type="Pfam" id="PF04972">
    <property type="entry name" value="BON"/>
    <property type="match status" value="2"/>
</dbReference>
<dbReference type="SMART" id="SM00749">
    <property type="entry name" value="BON"/>
    <property type="match status" value="1"/>
</dbReference>
<dbReference type="PANTHER" id="PTHR34606:SF4">
    <property type="entry name" value="OUTER MEMBRANE LIPOPROTEIN DOLP"/>
    <property type="match status" value="1"/>
</dbReference>
<accession>A0A2U3BCZ6</accession>
<dbReference type="PROSITE" id="PS50914">
    <property type="entry name" value="BON"/>
    <property type="match status" value="2"/>
</dbReference>
<evidence type="ECO:0000256" key="1">
    <source>
        <dbReference type="ARBA" id="ARBA00022729"/>
    </source>
</evidence>
<proteinExistence type="predicted"/>
<feature type="domain" description="BON" evidence="4">
    <location>
        <begin position="46"/>
        <end position="114"/>
    </location>
</feature>
<keyword evidence="6" id="KW-1185">Reference proteome</keyword>
<dbReference type="InterPro" id="IPR051686">
    <property type="entry name" value="Lipoprotein_DolP"/>
</dbReference>
<evidence type="ECO:0000313" key="6">
    <source>
        <dbReference type="Proteomes" id="UP000245362"/>
    </source>
</evidence>
<dbReference type="Proteomes" id="UP000245362">
    <property type="component" value="Unassembled WGS sequence"/>
</dbReference>
<evidence type="ECO:0000256" key="2">
    <source>
        <dbReference type="SAM" id="MobiDB-lite"/>
    </source>
</evidence>
<feature type="compositionally biased region" description="Polar residues" evidence="2">
    <location>
        <begin position="214"/>
        <end position="229"/>
    </location>
</feature>
<name>A0A2U3BCZ6_9VIBR</name>
<evidence type="ECO:0000313" key="5">
    <source>
        <dbReference type="EMBL" id="PWI34676.1"/>
    </source>
</evidence>
<dbReference type="RefSeq" id="WP_109319012.1">
    <property type="nucleotide sequence ID" value="NZ_QFWT01000002.1"/>
</dbReference>
<feature type="domain" description="BON" evidence="4">
    <location>
        <begin position="123"/>
        <end position="190"/>
    </location>
</feature>
<reference evidence="5 6" key="1">
    <citation type="submission" date="2018-05" db="EMBL/GenBank/DDBJ databases">
        <title>Vibrio limimaris sp. nov., isolated from marine sediment.</title>
        <authorList>
            <person name="Li C.-M."/>
        </authorList>
    </citation>
    <scope>NUCLEOTIDE SEQUENCE [LARGE SCALE GENOMIC DNA]</scope>
    <source>
        <strain evidence="5 6">E4404</strain>
    </source>
</reference>
<keyword evidence="1 3" id="KW-0732">Signal</keyword>
<feature type="chain" id="PRO_5015519887" evidence="3">
    <location>
        <begin position="24"/>
        <end position="250"/>
    </location>
</feature>
<dbReference type="EMBL" id="QFWT01000002">
    <property type="protein sequence ID" value="PWI34676.1"/>
    <property type="molecule type" value="Genomic_DNA"/>
</dbReference>
<dbReference type="InterPro" id="IPR014004">
    <property type="entry name" value="Transpt-assoc_nodulatn_dom_bac"/>
</dbReference>
<feature type="signal peptide" evidence="3">
    <location>
        <begin position="1"/>
        <end position="23"/>
    </location>
</feature>
<dbReference type="OrthoDB" id="9783990at2"/>
<evidence type="ECO:0000259" key="4">
    <source>
        <dbReference type="PROSITE" id="PS50914"/>
    </source>
</evidence>
<dbReference type="InterPro" id="IPR007055">
    <property type="entry name" value="BON_dom"/>
</dbReference>
<sequence>MKPLIRVLLIPVFSVYLTGCAGAFIAGAAATANVVTDSRSSKEILDDNMIELEVTGLGNKAPFNTQARVTASSYGGDVLLIGQAVNQPIKSTLTQQVFKIDGVKSVNNQLQVRDLPTMSDISHDVWITTKVKSNLLTKKELQGVKIKVYTELGQVYLLGLVTREQADVAINIARNISGVKQVIKGFRYTTTTTQEDAVSDTPVNEEPAPISDLKVQNPTKPTASDSAQETEVIPYIEPVEVGSYQEKDES</sequence>
<evidence type="ECO:0000256" key="3">
    <source>
        <dbReference type="SAM" id="SignalP"/>
    </source>
</evidence>
<gene>
    <name evidence="5" type="ORF">DI392_06150</name>
</gene>
<protein>
    <submittedName>
        <fullName evidence="5">Hemolysin</fullName>
    </submittedName>
</protein>
<organism evidence="5 6">
    <name type="scientific">Vibrio albus</name>
    <dbReference type="NCBI Taxonomy" id="2200953"/>
    <lineage>
        <taxon>Bacteria</taxon>
        <taxon>Pseudomonadati</taxon>
        <taxon>Pseudomonadota</taxon>
        <taxon>Gammaproteobacteria</taxon>
        <taxon>Vibrionales</taxon>
        <taxon>Vibrionaceae</taxon>
        <taxon>Vibrio</taxon>
    </lineage>
</organism>
<dbReference type="AlphaFoldDB" id="A0A2U3BCZ6"/>
<comment type="caution">
    <text evidence="5">The sequence shown here is derived from an EMBL/GenBank/DDBJ whole genome shotgun (WGS) entry which is preliminary data.</text>
</comment>
<feature type="region of interest" description="Disordered" evidence="2">
    <location>
        <begin position="194"/>
        <end position="231"/>
    </location>
</feature>